<name>A0AA43TRM2_9LECA</name>
<organism evidence="10 11">
    <name type="scientific">Ramalina farinacea</name>
    <dbReference type="NCBI Taxonomy" id="258253"/>
    <lineage>
        <taxon>Eukaryota</taxon>
        <taxon>Fungi</taxon>
        <taxon>Dikarya</taxon>
        <taxon>Ascomycota</taxon>
        <taxon>Pezizomycotina</taxon>
        <taxon>Lecanoromycetes</taxon>
        <taxon>OSLEUM clade</taxon>
        <taxon>Lecanoromycetidae</taxon>
        <taxon>Lecanorales</taxon>
        <taxon>Lecanorineae</taxon>
        <taxon>Ramalinaceae</taxon>
        <taxon>Ramalina</taxon>
    </lineage>
</organism>
<dbReference type="GO" id="GO:0015031">
    <property type="term" value="P:protein transport"/>
    <property type="evidence" value="ECO:0007669"/>
    <property type="project" value="UniProtKB-KW"/>
</dbReference>
<evidence type="ECO:0000256" key="3">
    <source>
        <dbReference type="ARBA" id="ARBA00022448"/>
    </source>
</evidence>
<evidence type="ECO:0000256" key="9">
    <source>
        <dbReference type="SAM" id="MobiDB-lite"/>
    </source>
</evidence>
<evidence type="ECO:0000256" key="7">
    <source>
        <dbReference type="ARBA" id="ARBA00023054"/>
    </source>
</evidence>
<dbReference type="PANTHER" id="PTHR15959:SF0">
    <property type="entry name" value="SYNTAXIN-18"/>
    <property type="match status" value="1"/>
</dbReference>
<evidence type="ECO:0000256" key="8">
    <source>
        <dbReference type="ARBA" id="ARBA00023136"/>
    </source>
</evidence>
<accession>A0AA43TRM2</accession>
<evidence type="ECO:0000313" key="11">
    <source>
        <dbReference type="Proteomes" id="UP001161017"/>
    </source>
</evidence>
<protein>
    <recommendedName>
        <fullName evidence="12">t-SNARE coiled-coil homology domain-containing protein</fullName>
    </recommendedName>
</protein>
<dbReference type="GO" id="GO:0031201">
    <property type="term" value="C:SNARE complex"/>
    <property type="evidence" value="ECO:0007669"/>
    <property type="project" value="TreeGrafter"/>
</dbReference>
<feature type="region of interest" description="Disordered" evidence="9">
    <location>
        <begin position="34"/>
        <end position="66"/>
    </location>
</feature>
<dbReference type="Gene3D" id="1.20.5.110">
    <property type="match status" value="1"/>
</dbReference>
<keyword evidence="4" id="KW-0812">Transmembrane</keyword>
<evidence type="ECO:0000256" key="4">
    <source>
        <dbReference type="ARBA" id="ARBA00022692"/>
    </source>
</evidence>
<keyword evidence="6" id="KW-1133">Transmembrane helix</keyword>
<evidence type="ECO:0000313" key="10">
    <source>
        <dbReference type="EMBL" id="MDI1488851.1"/>
    </source>
</evidence>
<dbReference type="AlphaFoldDB" id="A0AA43TRM2"/>
<keyword evidence="11" id="KW-1185">Reference proteome</keyword>
<keyword evidence="5" id="KW-0653">Protein transport</keyword>
<feature type="compositionally biased region" description="Polar residues" evidence="9">
    <location>
        <begin position="34"/>
        <end position="62"/>
    </location>
</feature>
<keyword evidence="8" id="KW-0472">Membrane</keyword>
<comment type="subcellular location">
    <subcellularLocation>
        <location evidence="1">Membrane</location>
        <topology evidence="1">Single-pass type IV membrane protein</topology>
    </subcellularLocation>
</comment>
<dbReference type="Proteomes" id="UP001161017">
    <property type="component" value="Unassembled WGS sequence"/>
</dbReference>
<proteinExistence type="inferred from homology"/>
<sequence length="327" mass="36299">MSFLKRPIKLLNDHIASLRAYLLSIRRSYLSTAQPIHRPGNTSRNNARNPTSHSTSSGPLSNTDKDSIDATCKTLLRDSSASLTQLASAESVRKETSARKVRNKYDKGVLGRWAAGGGVGGAQKSPEQMVAEAELETLKLFRESVLWFLGRKLEDVGEVQREMMERRLERELERGRSVLYKTKGGGVNGHVPGGVRGRKGFPGGQGVKLDDEGRREIEQQLSAEQLQLFASENQDMLKQYEDQLDQVRTAERSMLEISELQTQLVQNLDIQSANISQLVADSISTTENVGGGNKQLKKASERKSTARMVFWASCGLCGFLITWDLIF</sequence>
<dbReference type="GO" id="GO:0006890">
    <property type="term" value="P:retrograde vesicle-mediated transport, Golgi to endoplasmic reticulum"/>
    <property type="evidence" value="ECO:0007669"/>
    <property type="project" value="TreeGrafter"/>
</dbReference>
<dbReference type="EMBL" id="JAPUFD010000008">
    <property type="protein sequence ID" value="MDI1488851.1"/>
    <property type="molecule type" value="Genomic_DNA"/>
</dbReference>
<gene>
    <name evidence="10" type="ORF">OHK93_008127</name>
</gene>
<evidence type="ECO:0000256" key="1">
    <source>
        <dbReference type="ARBA" id="ARBA00004211"/>
    </source>
</evidence>
<reference evidence="10" key="1">
    <citation type="journal article" date="2023" name="Genome Biol. Evol.">
        <title>First Whole Genome Sequence and Flow Cytometry Genome Size Data for the Lichen-Forming Fungus Ramalina farinacea (Ascomycota).</title>
        <authorList>
            <person name="Llewellyn T."/>
            <person name="Mian S."/>
            <person name="Hill R."/>
            <person name="Leitch I.J."/>
            <person name="Gaya E."/>
        </authorList>
    </citation>
    <scope>NUCLEOTIDE SEQUENCE</scope>
    <source>
        <strain evidence="10">LIQ254RAFAR</strain>
    </source>
</reference>
<dbReference type="GO" id="GO:0005783">
    <property type="term" value="C:endoplasmic reticulum"/>
    <property type="evidence" value="ECO:0007669"/>
    <property type="project" value="TreeGrafter"/>
</dbReference>
<comment type="caution">
    <text evidence="10">The sequence shown here is derived from an EMBL/GenBank/DDBJ whole genome shotgun (WGS) entry which is preliminary data.</text>
</comment>
<evidence type="ECO:0000256" key="5">
    <source>
        <dbReference type="ARBA" id="ARBA00022927"/>
    </source>
</evidence>
<evidence type="ECO:0000256" key="6">
    <source>
        <dbReference type="ARBA" id="ARBA00022989"/>
    </source>
</evidence>
<keyword evidence="7" id="KW-0175">Coiled coil</keyword>
<keyword evidence="3" id="KW-0813">Transport</keyword>
<evidence type="ECO:0000256" key="2">
    <source>
        <dbReference type="ARBA" id="ARBA00009063"/>
    </source>
</evidence>
<evidence type="ECO:0008006" key="12">
    <source>
        <dbReference type="Google" id="ProtNLM"/>
    </source>
</evidence>
<comment type="similarity">
    <text evidence="2">Belongs to the syntaxin family.</text>
</comment>
<dbReference type="PANTHER" id="PTHR15959">
    <property type="entry name" value="SYNTAXIN-18"/>
    <property type="match status" value="1"/>
</dbReference>